<proteinExistence type="predicted"/>
<accession>A0A1Y5SIJ5</accession>
<dbReference type="Proteomes" id="UP000193077">
    <property type="component" value="Unassembled WGS sequence"/>
</dbReference>
<dbReference type="EMBL" id="FWFO01000001">
    <property type="protein sequence ID" value="SLN41639.1"/>
    <property type="molecule type" value="Genomic_DNA"/>
</dbReference>
<protein>
    <submittedName>
        <fullName evidence="2">Uncharacterized protein</fullName>
    </submittedName>
</protein>
<name>A0A1Y5SIJ5_9RHOB</name>
<organism evidence="2 3">
    <name type="scientific">Falsiruegeria litorea R37</name>
    <dbReference type="NCBI Taxonomy" id="1200284"/>
    <lineage>
        <taxon>Bacteria</taxon>
        <taxon>Pseudomonadati</taxon>
        <taxon>Pseudomonadota</taxon>
        <taxon>Alphaproteobacteria</taxon>
        <taxon>Rhodobacterales</taxon>
        <taxon>Roseobacteraceae</taxon>
        <taxon>Falsiruegeria</taxon>
    </lineage>
</organism>
<evidence type="ECO:0000313" key="2">
    <source>
        <dbReference type="EMBL" id="SLN41639.1"/>
    </source>
</evidence>
<dbReference type="AlphaFoldDB" id="A0A1Y5SIJ5"/>
<reference evidence="2 3" key="1">
    <citation type="submission" date="2017-03" db="EMBL/GenBank/DDBJ databases">
        <authorList>
            <person name="Afonso C.L."/>
            <person name="Miller P.J."/>
            <person name="Scott M.A."/>
            <person name="Spackman E."/>
            <person name="Goraichik I."/>
            <person name="Dimitrov K.M."/>
            <person name="Suarez D.L."/>
            <person name="Swayne D.E."/>
        </authorList>
    </citation>
    <scope>NUCLEOTIDE SEQUENCE [LARGE SCALE GENOMIC DNA]</scope>
    <source>
        <strain evidence="2 3">CECT 7639</strain>
    </source>
</reference>
<feature type="compositionally biased region" description="Basic and acidic residues" evidence="1">
    <location>
        <begin position="9"/>
        <end position="18"/>
    </location>
</feature>
<dbReference type="Gene3D" id="1.10.10.10">
    <property type="entry name" value="Winged helix-like DNA-binding domain superfamily/Winged helix DNA-binding domain"/>
    <property type="match status" value="1"/>
</dbReference>
<sequence length="747" mass="82420">MNLFQDVDQGLRKDEPHKPAISPKMSHRHLHLSPGTSTLLENQGYIFIEDLESALSSVSLKQEAKEDLLANLLRLVSCIQGANVDWIEYYEGCEDGLDELFFVCPEFDGIDSENPLFAVNRKSFGNAGAMFEREGLKSFGELLDALRIGISPLPSGLGAKKLAAFWTQLLSLAKEARSDNSVLSRLAALHPLVSPLPNRDTSREEPEIISVLSEQTRELTIGCLHLGPKTRKLIENGLGTIGDLASAPQSALLDIPGMGKATTKRIDGALTAIAESQNPDGSIAWEVYCEGMNIGLFPEEPQEGSFSQILARLPAVLKDAFETCESEEDGIILASRIMAPPKERLSLEAVSDLFTEKVTRERVRQKEAKILTRLANALIHDDYANAPYRFRPEFSEPWKAAAEYFSKSDDDISFVDFVNGLEKAWSVPRREFADALPLVTAIITGELAAGKEFQSSVLFDTTPFKKGDHPIVDLPLKLLQVHKSAAVLQEQGFATVGEFLTAIKSGALSASDTSHTRRVYDSIRILAKCTYPDGLVDWWKYTDLTEVAFLPIYDVNDPLSFLESIIPTTVSVLNSRKISAHAADVFTRRSSVALLDRPTTEALASDLGGYGSTIKRIETDLLGFLSDVYIGQNLAISTVHLSTAFLEHWAFVAECFEKADGDTSLAADMLAAGWDVEKEQITPYLPALVAIVTGYPMGRLHRYTKLRPADAQKPKHDIQDVPTIQEEEDVEEFAPQRIVLRGFRRGH</sequence>
<evidence type="ECO:0000256" key="1">
    <source>
        <dbReference type="SAM" id="MobiDB-lite"/>
    </source>
</evidence>
<evidence type="ECO:0000313" key="3">
    <source>
        <dbReference type="Proteomes" id="UP000193077"/>
    </source>
</evidence>
<keyword evidence="3" id="KW-1185">Reference proteome</keyword>
<feature type="region of interest" description="Disordered" evidence="1">
    <location>
        <begin position="1"/>
        <end position="27"/>
    </location>
</feature>
<gene>
    <name evidence="2" type="ORF">TRL7639_02131</name>
</gene>
<dbReference type="InterPro" id="IPR036388">
    <property type="entry name" value="WH-like_DNA-bd_sf"/>
</dbReference>
<dbReference type="Gene3D" id="1.10.150.20">
    <property type="entry name" value="5' to 3' exonuclease, C-terminal subdomain"/>
    <property type="match status" value="1"/>
</dbReference>